<evidence type="ECO:0000313" key="3">
    <source>
        <dbReference type="Proteomes" id="UP000501849"/>
    </source>
</evidence>
<evidence type="ECO:0000259" key="1">
    <source>
        <dbReference type="Pfam" id="PF13827"/>
    </source>
</evidence>
<accession>A0A6H0S2E4</accession>
<dbReference type="Proteomes" id="UP000501849">
    <property type="component" value="Chromosome"/>
</dbReference>
<dbReference type="EMBL" id="CP038799">
    <property type="protein sequence ID" value="QIV81752.1"/>
    <property type="molecule type" value="Genomic_DNA"/>
</dbReference>
<name>A0A6H0S2E4_9MYCO</name>
<proteinExistence type="predicted"/>
<protein>
    <submittedName>
        <fullName evidence="2">DUF4189 domain-containing protein</fullName>
    </submittedName>
</protein>
<keyword evidence="3" id="KW-1185">Reference proteome</keyword>
<dbReference type="KEGG" id="mfre:EXE63_13300"/>
<gene>
    <name evidence="2" type="ORF">EXE63_13300</name>
</gene>
<evidence type="ECO:0000313" key="2">
    <source>
        <dbReference type="EMBL" id="QIV81752.1"/>
    </source>
</evidence>
<dbReference type="AlphaFoldDB" id="A0A6H0S2E4"/>
<sequence>MYVDPNNLSTCLAATPGNDYVALAASPGLPTAGAAYGGAASQGEADRIAMAQCVAGTNSTCEIIARAYHACAAIALAPDGSMVSGVGPDPNAAATAAMNAAPRRASARRTLLGAPWKLDATTSPSCTRPSAPRLGTQTCVDDLFRQAV</sequence>
<organism evidence="2 3">
    <name type="scientific">Mycolicibacterium frederiksbergense</name>
    <dbReference type="NCBI Taxonomy" id="117567"/>
    <lineage>
        <taxon>Bacteria</taxon>
        <taxon>Bacillati</taxon>
        <taxon>Actinomycetota</taxon>
        <taxon>Actinomycetes</taxon>
        <taxon>Mycobacteriales</taxon>
        <taxon>Mycobacteriaceae</taxon>
        <taxon>Mycolicibacterium</taxon>
    </lineage>
</organism>
<dbReference type="InterPro" id="IPR025240">
    <property type="entry name" value="DUF4189"/>
</dbReference>
<dbReference type="Pfam" id="PF13827">
    <property type="entry name" value="DUF4189"/>
    <property type="match status" value="1"/>
</dbReference>
<feature type="domain" description="DUF4189" evidence="1">
    <location>
        <begin position="20"/>
        <end position="100"/>
    </location>
</feature>
<reference evidence="2 3" key="1">
    <citation type="submission" date="2019-04" db="EMBL/GenBank/DDBJ databases">
        <title>Draft, Whole-Genome Sequence of the Anthracene-degrading Mycobacterium frederiksbergense LB501T, Isolated from a Polycyclic Aromatic Hydrocarbon (PAH)-Contaminated Soil.</title>
        <authorList>
            <person name="Augelletti F."/>
        </authorList>
    </citation>
    <scope>NUCLEOTIDE SEQUENCE [LARGE SCALE GENOMIC DNA]</scope>
    <source>
        <strain evidence="2 3">LB 501T</strain>
    </source>
</reference>
<dbReference type="RefSeq" id="WP_168142307.1">
    <property type="nucleotide sequence ID" value="NZ_CP038799.1"/>
</dbReference>